<feature type="transmembrane region" description="Helical" evidence="5">
    <location>
        <begin position="579"/>
        <end position="597"/>
    </location>
</feature>
<dbReference type="PANTHER" id="PTHR43077">
    <property type="entry name" value="TRANSPORT PERMEASE YVFS-RELATED"/>
    <property type="match status" value="1"/>
</dbReference>
<feature type="transmembrane region" description="Helical" evidence="5">
    <location>
        <begin position="510"/>
        <end position="529"/>
    </location>
</feature>
<dbReference type="InterPro" id="IPR017500">
    <property type="entry name" value="Phage_infect_YhgE_N"/>
</dbReference>
<evidence type="ECO:0000313" key="8">
    <source>
        <dbReference type="Proteomes" id="UP000266391"/>
    </source>
</evidence>
<keyword evidence="4 5" id="KW-0472">Membrane</keyword>
<protein>
    <submittedName>
        <fullName evidence="7">YhgE/Pip domain-containing protein</fullName>
    </submittedName>
</protein>
<proteinExistence type="predicted"/>
<dbReference type="Proteomes" id="UP000266391">
    <property type="component" value="Unassembled WGS sequence"/>
</dbReference>
<feature type="transmembrane region" description="Helical" evidence="5">
    <location>
        <begin position="549"/>
        <end position="573"/>
    </location>
</feature>
<name>A0A396AF38_9FIRM</name>
<dbReference type="AlphaFoldDB" id="A0A396AF38"/>
<keyword evidence="3 5" id="KW-1133">Transmembrane helix</keyword>
<comment type="caution">
    <text evidence="7">The sequence shown here is derived from an EMBL/GenBank/DDBJ whole genome shotgun (WGS) entry which is preliminary data.</text>
</comment>
<dbReference type="InterPro" id="IPR017501">
    <property type="entry name" value="Phage_infect_YhgE_C"/>
</dbReference>
<feature type="domain" description="ABC-2 type transporter transmembrane" evidence="6">
    <location>
        <begin position="36"/>
        <end position="217"/>
    </location>
</feature>
<sequence length="705" mass="78091">MQEYERMRTIFRIFKSDVKGLWRNKLALLIALAICVLPSLYAWFNIYSNWDPYSNTGTIPVAVVSVDKGYTKSDGEFVVMGDTVIDNLKENDKIGWQFVKTEDEAVDGVYSGDYYAAIVIGENFSETMYGFADNDLVHPSVTYYENEKKNPIASKITDTAKGTLQTSINEEFVNVAVSTVMESMNELADDAQKTQYITKIIDKLDSVNKNLDDYLVTIDNLMSCNATLASNLKTASGEVSSASGKLNNGVAQVNKAKTDAQQTITTLQSQMDQVYQSIHTHLQEVNTTLSKELPTAEEIANAANNVSNSTQQIELLKQLLQSDLIPAGSNKDDIIKLLDSIEQTTTAVQGVLQNRIGDLNNAVSGDHTAIKAAANLIDAVMPIVEKQLQADVATMKANISAAYNNMVASLNSMNKGLEGTGVALGSLGNTVSSSNGSFNTLKEIISSAKEELNTILSELNEVEDGEKYDQFIRILSTDPEVMGEFFASPVTIQTERVYPVENYGSSVTPFYTILALWVGAVILVALIKVQVEDEKFAGTRSYQRYFGRFLLFFVLGQLQAAIVVLGDLYLLKVQCLEPVLFYIVAAFTSFTFNLLIYTLTVSFGDVGKAFVVVVMVIQIAGSSGTYPIEILPQFNQNIYKYFPFPYAINAMRETIGGMYENDYWMYMSQLAVFAIAALIIGLFVRKPFMKMNHFVEERMEDTKMM</sequence>
<accession>A0A396AF38</accession>
<dbReference type="NCBIfam" id="TIGR03061">
    <property type="entry name" value="pip_yhgE_Nterm"/>
    <property type="match status" value="1"/>
</dbReference>
<evidence type="ECO:0000256" key="4">
    <source>
        <dbReference type="ARBA" id="ARBA00023136"/>
    </source>
</evidence>
<dbReference type="GO" id="GO:0140359">
    <property type="term" value="F:ABC-type transporter activity"/>
    <property type="evidence" value="ECO:0007669"/>
    <property type="project" value="InterPro"/>
</dbReference>
<keyword evidence="2 5" id="KW-0812">Transmembrane</keyword>
<dbReference type="InterPro" id="IPR051328">
    <property type="entry name" value="T7SS_ABC-Transporter"/>
</dbReference>
<feature type="transmembrane region" description="Helical" evidence="5">
    <location>
        <begin position="609"/>
        <end position="628"/>
    </location>
</feature>
<dbReference type="EMBL" id="QSIQ01000005">
    <property type="protein sequence ID" value="RHD04785.1"/>
    <property type="molecule type" value="Genomic_DNA"/>
</dbReference>
<comment type="subcellular location">
    <subcellularLocation>
        <location evidence="1">Membrane</location>
        <topology evidence="1">Multi-pass membrane protein</topology>
    </subcellularLocation>
</comment>
<evidence type="ECO:0000256" key="2">
    <source>
        <dbReference type="ARBA" id="ARBA00022692"/>
    </source>
</evidence>
<gene>
    <name evidence="7" type="ORF">DW813_05080</name>
</gene>
<dbReference type="GO" id="GO:0016020">
    <property type="term" value="C:membrane"/>
    <property type="evidence" value="ECO:0007669"/>
    <property type="project" value="UniProtKB-SubCell"/>
</dbReference>
<reference evidence="7 8" key="1">
    <citation type="submission" date="2018-08" db="EMBL/GenBank/DDBJ databases">
        <title>A genome reference for cultivated species of the human gut microbiota.</title>
        <authorList>
            <person name="Zou Y."/>
            <person name="Xue W."/>
            <person name="Luo G."/>
        </authorList>
    </citation>
    <scope>NUCLEOTIDE SEQUENCE [LARGE SCALE GENOMIC DNA]</scope>
    <source>
        <strain evidence="7 8">AM32-8LB</strain>
    </source>
</reference>
<evidence type="ECO:0000256" key="3">
    <source>
        <dbReference type="ARBA" id="ARBA00022989"/>
    </source>
</evidence>
<dbReference type="Pfam" id="PF12698">
    <property type="entry name" value="ABC2_membrane_3"/>
    <property type="match status" value="1"/>
</dbReference>
<feature type="transmembrane region" description="Helical" evidence="5">
    <location>
        <begin position="663"/>
        <end position="684"/>
    </location>
</feature>
<evidence type="ECO:0000256" key="1">
    <source>
        <dbReference type="ARBA" id="ARBA00004141"/>
    </source>
</evidence>
<organism evidence="7 8">
    <name type="scientific">Roseburia inulinivorans</name>
    <dbReference type="NCBI Taxonomy" id="360807"/>
    <lineage>
        <taxon>Bacteria</taxon>
        <taxon>Bacillati</taxon>
        <taxon>Bacillota</taxon>
        <taxon>Clostridia</taxon>
        <taxon>Lachnospirales</taxon>
        <taxon>Lachnospiraceae</taxon>
        <taxon>Roseburia</taxon>
    </lineage>
</organism>
<dbReference type="InterPro" id="IPR013525">
    <property type="entry name" value="ABC2_TM"/>
</dbReference>
<dbReference type="PANTHER" id="PTHR43077:SF10">
    <property type="entry name" value="TRANSPORT PERMEASE PROTEIN"/>
    <property type="match status" value="1"/>
</dbReference>
<dbReference type="Gene3D" id="3.40.1710.10">
    <property type="entry name" value="abc type-2 transporter like domain"/>
    <property type="match status" value="1"/>
</dbReference>
<evidence type="ECO:0000313" key="7">
    <source>
        <dbReference type="EMBL" id="RHD04785.1"/>
    </source>
</evidence>
<dbReference type="NCBIfam" id="TIGR03062">
    <property type="entry name" value="pip_yhgE_Cterm"/>
    <property type="match status" value="1"/>
</dbReference>
<evidence type="ECO:0000256" key="5">
    <source>
        <dbReference type="SAM" id="Phobius"/>
    </source>
</evidence>
<evidence type="ECO:0000259" key="6">
    <source>
        <dbReference type="Pfam" id="PF12698"/>
    </source>
</evidence>